<gene>
    <name evidence="7" type="primary">gloB</name>
    <name evidence="9" type="ORF">SAMN05421779_10730</name>
</gene>
<keyword evidence="10" id="KW-1185">Reference proteome</keyword>
<organism evidence="9 10">
    <name type="scientific">Insolitispirillum peregrinum</name>
    <dbReference type="NCBI Taxonomy" id="80876"/>
    <lineage>
        <taxon>Bacteria</taxon>
        <taxon>Pseudomonadati</taxon>
        <taxon>Pseudomonadota</taxon>
        <taxon>Alphaproteobacteria</taxon>
        <taxon>Rhodospirillales</taxon>
        <taxon>Novispirillaceae</taxon>
        <taxon>Insolitispirillum</taxon>
    </lineage>
</organism>
<evidence type="ECO:0000313" key="9">
    <source>
        <dbReference type="EMBL" id="SIT11004.1"/>
    </source>
</evidence>
<dbReference type="PIRSF" id="PIRSF005457">
    <property type="entry name" value="Glx"/>
    <property type="match status" value="1"/>
</dbReference>
<protein>
    <recommendedName>
        <fullName evidence="7">Hydroxyacylglutathione hydrolase</fullName>
        <ecNumber evidence="7">3.1.2.6</ecNumber>
    </recommendedName>
    <alternativeName>
        <fullName evidence="7">Glyoxalase II</fullName>
        <shortName evidence="7">Glx II</shortName>
    </alternativeName>
</protein>
<evidence type="ECO:0000256" key="1">
    <source>
        <dbReference type="ARBA" id="ARBA00001623"/>
    </source>
</evidence>
<feature type="binding site" evidence="7">
    <location>
        <position position="63"/>
    </location>
    <ligand>
        <name>Zn(2+)</name>
        <dbReference type="ChEBI" id="CHEBI:29105"/>
        <label>2</label>
    </ligand>
</feature>
<feature type="binding site" evidence="7">
    <location>
        <position position="64"/>
    </location>
    <ligand>
        <name>Zn(2+)</name>
        <dbReference type="ChEBI" id="CHEBI:29105"/>
        <label>2</label>
    </ligand>
</feature>
<evidence type="ECO:0000256" key="5">
    <source>
        <dbReference type="ARBA" id="ARBA00022801"/>
    </source>
</evidence>
<feature type="binding site" evidence="7">
    <location>
        <position position="174"/>
    </location>
    <ligand>
        <name>Zn(2+)</name>
        <dbReference type="ChEBI" id="CHEBI:29105"/>
        <label>2</label>
    </ligand>
</feature>
<sequence>MGALSVIRLAILPDSANYTFLIHDAASGQTAVVDPGDAGPVQEECQRRGWRLTHIWNTHHHHDHVGGNLALKAATGCTVIGSAVDAGRIPGLDRTVADGDCFDIGGHPVQVLGVSGHTIGHIAFYLPDAAALFCGDTLFSLGCGRMFEGSPQQFWQALSRLRALPDDTLVYCAHEYTESNLRFALSIEPDHPVLKQRALVITALRYQGVPTVPCLLGEEKASNPFLRVDQPELAALLGRDAGDPAAVFAELRRRKDGFS</sequence>
<reference evidence="9 10" key="1">
    <citation type="submission" date="2017-01" db="EMBL/GenBank/DDBJ databases">
        <authorList>
            <person name="Mah S.A."/>
            <person name="Swanson W.J."/>
            <person name="Moy G.W."/>
            <person name="Vacquier V.D."/>
        </authorList>
    </citation>
    <scope>NUCLEOTIDE SEQUENCE [LARGE SCALE GENOMIC DNA]</scope>
    <source>
        <strain evidence="9 10">DSM 11589</strain>
    </source>
</reference>
<dbReference type="PANTHER" id="PTHR43705:SF1">
    <property type="entry name" value="HYDROXYACYLGLUTATHIONE HYDROLASE GLOB"/>
    <property type="match status" value="1"/>
</dbReference>
<dbReference type="InterPro" id="IPR035680">
    <property type="entry name" value="Clx_II_MBL"/>
</dbReference>
<dbReference type="SUPFAM" id="SSF56281">
    <property type="entry name" value="Metallo-hydrolase/oxidoreductase"/>
    <property type="match status" value="1"/>
</dbReference>
<dbReference type="PANTHER" id="PTHR43705">
    <property type="entry name" value="HYDROXYACYLGLUTATHIONE HYDROLASE"/>
    <property type="match status" value="1"/>
</dbReference>
<comment type="pathway">
    <text evidence="2 7">Secondary metabolite metabolism; methylglyoxal degradation; (R)-lactate from methylglyoxal: step 2/2.</text>
</comment>
<evidence type="ECO:0000256" key="2">
    <source>
        <dbReference type="ARBA" id="ARBA00004963"/>
    </source>
</evidence>
<dbReference type="GO" id="GO:0004416">
    <property type="term" value="F:hydroxyacylglutathione hydrolase activity"/>
    <property type="evidence" value="ECO:0007669"/>
    <property type="project" value="UniProtKB-UniRule"/>
</dbReference>
<keyword evidence="5 7" id="KW-0378">Hydrolase</keyword>
<dbReference type="SMART" id="SM00849">
    <property type="entry name" value="Lactamase_B"/>
    <property type="match status" value="1"/>
</dbReference>
<dbReference type="UniPathway" id="UPA00619">
    <property type="reaction ID" value="UER00676"/>
</dbReference>
<evidence type="ECO:0000259" key="8">
    <source>
        <dbReference type="SMART" id="SM00849"/>
    </source>
</evidence>
<name>A0A1N7PK67_9PROT</name>
<evidence type="ECO:0000256" key="6">
    <source>
        <dbReference type="ARBA" id="ARBA00022833"/>
    </source>
</evidence>
<comment type="cofactor">
    <cofactor evidence="7">
        <name>Zn(2+)</name>
        <dbReference type="ChEBI" id="CHEBI:29105"/>
    </cofactor>
    <text evidence="7">Binds 2 Zn(2+) ions per subunit.</text>
</comment>
<dbReference type="InterPro" id="IPR017782">
    <property type="entry name" value="Hydroxyacylglutathione_Hdrlase"/>
</dbReference>
<accession>A0A1N7PK67</accession>
<keyword evidence="4 7" id="KW-0479">Metal-binding</keyword>
<dbReference type="OrthoDB" id="9802248at2"/>
<feature type="binding site" evidence="7">
    <location>
        <position position="117"/>
    </location>
    <ligand>
        <name>Zn(2+)</name>
        <dbReference type="ChEBI" id="CHEBI:29105"/>
        <label>1</label>
    </ligand>
</feature>
<feature type="binding site" evidence="7">
    <location>
        <position position="136"/>
    </location>
    <ligand>
        <name>Zn(2+)</name>
        <dbReference type="ChEBI" id="CHEBI:29105"/>
        <label>2</label>
    </ligand>
</feature>
<dbReference type="InterPro" id="IPR001279">
    <property type="entry name" value="Metallo-B-lactamas"/>
</dbReference>
<keyword evidence="6 7" id="KW-0862">Zinc</keyword>
<dbReference type="GO" id="GO:0046872">
    <property type="term" value="F:metal ion binding"/>
    <property type="evidence" value="ECO:0007669"/>
    <property type="project" value="UniProtKB-KW"/>
</dbReference>
<dbReference type="Proteomes" id="UP000185678">
    <property type="component" value="Unassembled WGS sequence"/>
</dbReference>
<evidence type="ECO:0000256" key="3">
    <source>
        <dbReference type="ARBA" id="ARBA00006759"/>
    </source>
</evidence>
<dbReference type="EC" id="3.1.2.6" evidence="7"/>
<comment type="catalytic activity">
    <reaction evidence="1 7">
        <text>an S-(2-hydroxyacyl)glutathione + H2O = a 2-hydroxy carboxylate + glutathione + H(+)</text>
        <dbReference type="Rhea" id="RHEA:21864"/>
        <dbReference type="ChEBI" id="CHEBI:15377"/>
        <dbReference type="ChEBI" id="CHEBI:15378"/>
        <dbReference type="ChEBI" id="CHEBI:57925"/>
        <dbReference type="ChEBI" id="CHEBI:58896"/>
        <dbReference type="ChEBI" id="CHEBI:71261"/>
        <dbReference type="EC" id="3.1.2.6"/>
    </reaction>
</comment>
<dbReference type="GO" id="GO:0019243">
    <property type="term" value="P:methylglyoxal catabolic process to D-lactate via S-lactoyl-glutathione"/>
    <property type="evidence" value="ECO:0007669"/>
    <property type="project" value="UniProtKB-UniRule"/>
</dbReference>
<feature type="domain" description="Metallo-beta-lactamase" evidence="8">
    <location>
        <begin position="16"/>
        <end position="174"/>
    </location>
</feature>
<comment type="similarity">
    <text evidence="3 7">Belongs to the metallo-beta-lactamase superfamily. Glyoxalase II family.</text>
</comment>
<evidence type="ECO:0000313" key="10">
    <source>
        <dbReference type="Proteomes" id="UP000185678"/>
    </source>
</evidence>
<dbReference type="InterPro" id="IPR032282">
    <property type="entry name" value="HAGH_C"/>
</dbReference>
<feature type="binding site" evidence="7">
    <location>
        <position position="136"/>
    </location>
    <ligand>
        <name>Zn(2+)</name>
        <dbReference type="ChEBI" id="CHEBI:29105"/>
        <label>1</label>
    </ligand>
</feature>
<dbReference type="CDD" id="cd07723">
    <property type="entry name" value="hydroxyacylglutathione_hydrolase_MBL-fold"/>
    <property type="match status" value="1"/>
</dbReference>
<dbReference type="InterPro" id="IPR036866">
    <property type="entry name" value="RibonucZ/Hydroxyglut_hydro"/>
</dbReference>
<dbReference type="InterPro" id="IPR050110">
    <property type="entry name" value="Glyoxalase_II_hydrolase"/>
</dbReference>
<dbReference type="Gene3D" id="3.60.15.10">
    <property type="entry name" value="Ribonuclease Z/Hydroxyacylglutathione hydrolase-like"/>
    <property type="match status" value="1"/>
</dbReference>
<feature type="binding site" evidence="7">
    <location>
        <position position="59"/>
    </location>
    <ligand>
        <name>Zn(2+)</name>
        <dbReference type="ChEBI" id="CHEBI:29105"/>
        <label>1</label>
    </ligand>
</feature>
<comment type="subunit">
    <text evidence="7">Monomer.</text>
</comment>
<dbReference type="Pfam" id="PF16123">
    <property type="entry name" value="HAGH_C"/>
    <property type="match status" value="1"/>
</dbReference>
<dbReference type="STRING" id="80876.SAMN05421779_10730"/>
<dbReference type="NCBIfam" id="TIGR03413">
    <property type="entry name" value="GSH_gloB"/>
    <property type="match status" value="1"/>
</dbReference>
<dbReference type="Pfam" id="PF00753">
    <property type="entry name" value="Lactamase_B"/>
    <property type="match status" value="1"/>
</dbReference>
<feature type="binding site" evidence="7">
    <location>
        <position position="61"/>
    </location>
    <ligand>
        <name>Zn(2+)</name>
        <dbReference type="ChEBI" id="CHEBI:29105"/>
        <label>1</label>
    </ligand>
</feature>
<dbReference type="EMBL" id="FTOA01000007">
    <property type="protein sequence ID" value="SIT11004.1"/>
    <property type="molecule type" value="Genomic_DNA"/>
</dbReference>
<dbReference type="AlphaFoldDB" id="A0A1N7PK67"/>
<proteinExistence type="inferred from homology"/>
<dbReference type="HAMAP" id="MF_01374">
    <property type="entry name" value="Glyoxalase_2"/>
    <property type="match status" value="1"/>
</dbReference>
<evidence type="ECO:0000256" key="4">
    <source>
        <dbReference type="ARBA" id="ARBA00022723"/>
    </source>
</evidence>
<comment type="function">
    <text evidence="7">Thiolesterase that catalyzes the hydrolysis of S-D-lactoyl-glutathione to form glutathione and D-lactic acid.</text>
</comment>
<dbReference type="RefSeq" id="WP_076401642.1">
    <property type="nucleotide sequence ID" value="NZ_FTOA01000007.1"/>
</dbReference>
<evidence type="ECO:0000256" key="7">
    <source>
        <dbReference type="HAMAP-Rule" id="MF_01374"/>
    </source>
</evidence>